<dbReference type="EMBL" id="CM016559">
    <property type="protein sequence ID" value="TKV99441.1"/>
    <property type="molecule type" value="Genomic_DNA"/>
</dbReference>
<organism evidence="2 3">
    <name type="scientific">Setaria viridis</name>
    <name type="common">Green bristlegrass</name>
    <name type="synonym">Setaria italica subsp. viridis</name>
    <dbReference type="NCBI Taxonomy" id="4556"/>
    <lineage>
        <taxon>Eukaryota</taxon>
        <taxon>Viridiplantae</taxon>
        <taxon>Streptophyta</taxon>
        <taxon>Embryophyta</taxon>
        <taxon>Tracheophyta</taxon>
        <taxon>Spermatophyta</taxon>
        <taxon>Magnoliopsida</taxon>
        <taxon>Liliopsida</taxon>
        <taxon>Poales</taxon>
        <taxon>Poaceae</taxon>
        <taxon>PACMAD clade</taxon>
        <taxon>Panicoideae</taxon>
        <taxon>Panicodae</taxon>
        <taxon>Paniceae</taxon>
        <taxon>Cenchrinae</taxon>
        <taxon>Setaria</taxon>
    </lineage>
</organism>
<keyword evidence="3" id="KW-1185">Reference proteome</keyword>
<sequence>MGSSSLCAFQAMVTTAASSAGAAPFALRRRGNCFVPPPQRGRPRAAQWQGRPRGTDPQASPPLPVEGRGPTKLLPGTAVRVGAGVALAIALGGVSWSWTTAARGGSACPVLQPPPLVSVLNDATAGGATMDKRLLRDYIDKISNSLRNKRYRDKLRRNGDKLMRELKQQFSETNKVDQGVQLTESWILVENWEEAEATCQKLTNLHPQDPRPRLLSIVINVTRAMEALLSTDPTTTDNDIEEMASKINKMTKNAIDAWKEYRKDTRL</sequence>
<proteinExistence type="predicted"/>
<gene>
    <name evidence="2" type="ORF">SEVIR_8G043500v2</name>
</gene>
<dbReference type="OMA" id="CAFQAMV"/>
<reference evidence="2" key="1">
    <citation type="submission" date="2019-03" db="EMBL/GenBank/DDBJ databases">
        <title>WGS assembly of Setaria viridis.</title>
        <authorList>
            <person name="Huang P."/>
            <person name="Jenkins J."/>
            <person name="Grimwood J."/>
            <person name="Barry K."/>
            <person name="Healey A."/>
            <person name="Mamidi S."/>
            <person name="Sreedasyam A."/>
            <person name="Shu S."/>
            <person name="Feldman M."/>
            <person name="Wu J."/>
            <person name="Yu Y."/>
            <person name="Chen C."/>
            <person name="Johnson J."/>
            <person name="Rokhsar D."/>
            <person name="Baxter I."/>
            <person name="Schmutz J."/>
            <person name="Brutnell T."/>
            <person name="Kellogg E."/>
        </authorList>
    </citation>
    <scope>NUCLEOTIDE SEQUENCE [LARGE SCALE GENOMIC DNA]</scope>
</reference>
<evidence type="ECO:0000313" key="2">
    <source>
        <dbReference type="EMBL" id="TKV99441.1"/>
    </source>
</evidence>
<name>A0A4U6TD92_SETVI</name>
<evidence type="ECO:0000256" key="1">
    <source>
        <dbReference type="SAM" id="MobiDB-lite"/>
    </source>
</evidence>
<feature type="region of interest" description="Disordered" evidence="1">
    <location>
        <begin position="34"/>
        <end position="69"/>
    </location>
</feature>
<dbReference type="Gramene" id="TKV99441">
    <property type="protein sequence ID" value="TKV99441"/>
    <property type="gene ID" value="SEVIR_8G043500v2"/>
</dbReference>
<evidence type="ECO:0000313" key="3">
    <source>
        <dbReference type="Proteomes" id="UP000298652"/>
    </source>
</evidence>
<dbReference type="Proteomes" id="UP000298652">
    <property type="component" value="Chromosome 8"/>
</dbReference>
<accession>A0A4U6TD92</accession>
<protein>
    <submittedName>
        <fullName evidence="2">Uncharacterized protein</fullName>
    </submittedName>
</protein>
<dbReference type="AlphaFoldDB" id="A0A4U6TD92"/>